<dbReference type="AlphaFoldDB" id="A0A4V1J7E8"/>
<sequence>MHAYIGVLQQDFTAFSFANAKDNVLLGDITNSYDDKRFHDALSRAEAKTFLEKLPKGVDTYVNQWMEHSDGTSGVDLSGGQWQRLALARNFYRDSPIIILDEPTSAIDALAESRIFQRLLSDKKKTIITISHRLTTVEKADIIYMFEAGVIVEQGTHDYLVKKRGSYYHMFESQLR</sequence>
<proteinExistence type="predicted"/>
<reference evidence="2" key="1">
    <citation type="submission" date="2019-01" db="EMBL/GenBank/DDBJ databases">
        <title>Genomic signatures and co-occurrence patterns of the ultra-small Saccharimodia (Patescibacteria phylum) suggest a symbiotic lifestyle.</title>
        <authorList>
            <person name="Lemos L."/>
            <person name="Medeiros J."/>
            <person name="Andreote F."/>
            <person name="Fernandes G."/>
            <person name="Varani A."/>
            <person name="Oliveira G."/>
            <person name="Pylro V."/>
        </authorList>
    </citation>
    <scope>NUCLEOTIDE SEQUENCE [LARGE SCALE GENOMIC DNA]</scope>
    <source>
        <strain evidence="2">AMD02</strain>
    </source>
</reference>
<dbReference type="EMBL" id="SCKX01000001">
    <property type="protein sequence ID" value="RWZ78437.1"/>
    <property type="molecule type" value="Genomic_DNA"/>
</dbReference>
<dbReference type="PROSITE" id="PS50893">
    <property type="entry name" value="ABC_TRANSPORTER_2"/>
    <property type="match status" value="1"/>
</dbReference>
<dbReference type="PROSITE" id="PS00211">
    <property type="entry name" value="ABC_TRANSPORTER_1"/>
    <property type="match status" value="1"/>
</dbReference>
<feature type="domain" description="ABC transporter" evidence="1">
    <location>
        <begin position="7"/>
        <end position="173"/>
    </location>
</feature>
<evidence type="ECO:0000313" key="2">
    <source>
        <dbReference type="EMBL" id="RWZ78437.1"/>
    </source>
</evidence>
<dbReference type="InterPro" id="IPR027417">
    <property type="entry name" value="P-loop_NTPase"/>
</dbReference>
<dbReference type="InterPro" id="IPR039421">
    <property type="entry name" value="Type_1_exporter"/>
</dbReference>
<accession>A0A4V1J7E8</accession>
<keyword evidence="2" id="KW-0547">Nucleotide-binding</keyword>
<dbReference type="GO" id="GO:0016887">
    <property type="term" value="F:ATP hydrolysis activity"/>
    <property type="evidence" value="ECO:0007669"/>
    <property type="project" value="InterPro"/>
</dbReference>
<keyword evidence="3" id="KW-1185">Reference proteome</keyword>
<dbReference type="GO" id="GO:0005524">
    <property type="term" value="F:ATP binding"/>
    <property type="evidence" value="ECO:0007669"/>
    <property type="project" value="UniProtKB-KW"/>
</dbReference>
<comment type="caution">
    <text evidence="2">The sequence shown here is derived from an EMBL/GenBank/DDBJ whole genome shotgun (WGS) entry which is preliminary data.</text>
</comment>
<dbReference type="Proteomes" id="UP000289257">
    <property type="component" value="Unassembled WGS sequence"/>
</dbReference>
<protein>
    <submittedName>
        <fullName evidence="2">ABC transporter ATP-binding protein</fullName>
    </submittedName>
</protein>
<keyword evidence="2" id="KW-0067">ATP-binding</keyword>
<evidence type="ECO:0000259" key="1">
    <source>
        <dbReference type="PROSITE" id="PS50893"/>
    </source>
</evidence>
<dbReference type="Gene3D" id="3.40.50.300">
    <property type="entry name" value="P-loop containing nucleotide triphosphate hydrolases"/>
    <property type="match status" value="1"/>
</dbReference>
<dbReference type="PANTHER" id="PTHR43394:SF1">
    <property type="entry name" value="ATP-BINDING CASSETTE SUB-FAMILY B MEMBER 10, MITOCHONDRIAL"/>
    <property type="match status" value="1"/>
</dbReference>
<evidence type="ECO:0000313" key="3">
    <source>
        <dbReference type="Proteomes" id="UP000289257"/>
    </source>
</evidence>
<gene>
    <name evidence="2" type="ORF">EOT05_01605</name>
</gene>
<name>A0A4V1J7E8_9BACT</name>
<organism evidence="2 3">
    <name type="scientific">Candidatus Microsaccharimonas sossegonensis</name>
    <dbReference type="NCBI Taxonomy" id="2506948"/>
    <lineage>
        <taxon>Bacteria</taxon>
        <taxon>Candidatus Saccharimonadota</taxon>
        <taxon>Candidatus Saccharimonadia</taxon>
        <taxon>Candidatus Saccharimonadales</taxon>
        <taxon>Candidatus Saccharimonadaceae</taxon>
        <taxon>Candidatus Microsaccharimonas</taxon>
    </lineage>
</organism>
<dbReference type="Pfam" id="PF00005">
    <property type="entry name" value="ABC_tran"/>
    <property type="match status" value="1"/>
</dbReference>
<dbReference type="InterPro" id="IPR003439">
    <property type="entry name" value="ABC_transporter-like_ATP-bd"/>
</dbReference>
<dbReference type="PANTHER" id="PTHR43394">
    <property type="entry name" value="ATP-DEPENDENT PERMEASE MDL1, MITOCHONDRIAL"/>
    <property type="match status" value="1"/>
</dbReference>
<dbReference type="GO" id="GO:0015421">
    <property type="term" value="F:ABC-type oligopeptide transporter activity"/>
    <property type="evidence" value="ECO:0007669"/>
    <property type="project" value="TreeGrafter"/>
</dbReference>
<dbReference type="InterPro" id="IPR017871">
    <property type="entry name" value="ABC_transporter-like_CS"/>
</dbReference>
<dbReference type="SUPFAM" id="SSF52540">
    <property type="entry name" value="P-loop containing nucleoside triphosphate hydrolases"/>
    <property type="match status" value="1"/>
</dbReference>